<keyword evidence="3" id="KW-1185">Reference proteome</keyword>
<proteinExistence type="predicted"/>
<evidence type="ECO:0000259" key="1">
    <source>
        <dbReference type="Pfam" id="PF07812"/>
    </source>
</evidence>
<dbReference type="Pfam" id="PF07812">
    <property type="entry name" value="TfuA"/>
    <property type="match status" value="1"/>
</dbReference>
<dbReference type="RefSeq" id="WP_051642190.1">
    <property type="nucleotide sequence ID" value="NZ_JAGSGC010000008.1"/>
</dbReference>
<accession>A0A066RHR0</accession>
<reference evidence="2 3" key="1">
    <citation type="submission" date="2014-04" db="EMBL/GenBank/DDBJ databases">
        <title>Draft genome sequence of Photobacterium halotolerans S2753: a solonamide, ngercheumicin and holomycin producer.</title>
        <authorList>
            <person name="Machado H.R."/>
            <person name="Gram L."/>
        </authorList>
    </citation>
    <scope>NUCLEOTIDE SEQUENCE [LARGE SCALE GENOMIC DNA]</scope>
    <source>
        <strain evidence="2 3">S2753</strain>
    </source>
</reference>
<dbReference type="AlphaFoldDB" id="A0A066RHR0"/>
<evidence type="ECO:0000313" key="3">
    <source>
        <dbReference type="Proteomes" id="UP000027192"/>
    </source>
</evidence>
<protein>
    <recommendedName>
        <fullName evidence="1">TfuA-like core domain-containing protein</fullName>
    </recommendedName>
</protein>
<dbReference type="OrthoDB" id="118811at2"/>
<gene>
    <name evidence="2" type="ORF">EA58_18775</name>
</gene>
<evidence type="ECO:0000313" key="2">
    <source>
        <dbReference type="EMBL" id="KDM89990.1"/>
    </source>
</evidence>
<name>A0A066RHR0_9GAMM</name>
<comment type="caution">
    <text evidence="2">The sequence shown here is derived from an EMBL/GenBank/DDBJ whole genome shotgun (WGS) entry which is preliminary data.</text>
</comment>
<dbReference type="STRING" id="1654360.EA58_18775"/>
<sequence length="220" mass="24319">MTIFFIGPSLPNHKIKELVNEDVDIRPPIQRGDLDGIEVSDGPVCIIDGVFHNSLAITAREIAKALQKGVKIYGSSSMGALRAAECAPIGMKGVGQIFEQYQSGECQSDADVALTFDPISYENITNPLVNVRYGFTQAQQAGVINPNQLVQLIRLAKGIHFTELTYERVFELASLYCDAQNIEYLKKFIQENQLALDLKRKDALQLIAIINSEINFSVNS</sequence>
<dbReference type="Proteomes" id="UP000027192">
    <property type="component" value="Unassembled WGS sequence"/>
</dbReference>
<organism evidence="2 3">
    <name type="scientific">Photobacterium galatheae</name>
    <dbReference type="NCBI Taxonomy" id="1654360"/>
    <lineage>
        <taxon>Bacteria</taxon>
        <taxon>Pseudomonadati</taxon>
        <taxon>Pseudomonadota</taxon>
        <taxon>Gammaproteobacteria</taxon>
        <taxon>Vibrionales</taxon>
        <taxon>Vibrionaceae</taxon>
        <taxon>Photobacterium</taxon>
    </lineage>
</organism>
<dbReference type="EMBL" id="JMIB01000038">
    <property type="protein sequence ID" value="KDM89990.1"/>
    <property type="molecule type" value="Genomic_DNA"/>
</dbReference>
<feature type="domain" description="TfuA-like core" evidence="1">
    <location>
        <begin position="48"/>
        <end position="163"/>
    </location>
</feature>
<dbReference type="InterPro" id="IPR012924">
    <property type="entry name" value="TfuA_core"/>
</dbReference>